<accession>A0ABV5JS72</accession>
<dbReference type="RefSeq" id="WP_182632309.1">
    <property type="nucleotide sequence ID" value="NZ_JAALDM010000132.1"/>
</dbReference>
<proteinExistence type="predicted"/>
<dbReference type="Proteomes" id="UP001589700">
    <property type="component" value="Unassembled WGS sequence"/>
</dbReference>
<dbReference type="EMBL" id="JBHMDY010000006">
    <property type="protein sequence ID" value="MFB9260577.1"/>
    <property type="molecule type" value="Genomic_DNA"/>
</dbReference>
<comment type="caution">
    <text evidence="2">The sequence shown here is derived from an EMBL/GenBank/DDBJ whole genome shotgun (WGS) entry which is preliminary data.</text>
</comment>
<evidence type="ECO:0000313" key="2">
    <source>
        <dbReference type="EMBL" id="MFB9260577.1"/>
    </source>
</evidence>
<feature type="compositionally biased region" description="Basic and acidic residues" evidence="1">
    <location>
        <begin position="22"/>
        <end position="37"/>
    </location>
</feature>
<organism evidence="2 3">
    <name type="scientific">Dietzia aerolata</name>
    <dbReference type="NCBI Taxonomy" id="595984"/>
    <lineage>
        <taxon>Bacteria</taxon>
        <taxon>Bacillati</taxon>
        <taxon>Actinomycetota</taxon>
        <taxon>Actinomycetes</taxon>
        <taxon>Mycobacteriales</taxon>
        <taxon>Dietziaceae</taxon>
        <taxon>Dietzia</taxon>
    </lineage>
</organism>
<name>A0ABV5JS72_9ACTN</name>
<evidence type="ECO:0000313" key="3">
    <source>
        <dbReference type="Proteomes" id="UP001589700"/>
    </source>
</evidence>
<reference evidence="2 3" key="1">
    <citation type="submission" date="2024-09" db="EMBL/GenBank/DDBJ databases">
        <authorList>
            <person name="Sun Q."/>
            <person name="Mori K."/>
        </authorList>
    </citation>
    <scope>NUCLEOTIDE SEQUENCE [LARGE SCALE GENOMIC DNA]</scope>
    <source>
        <strain evidence="2 3">CCM 7659</strain>
    </source>
</reference>
<sequence length="47" mass="5210">MGFLSKAIKSGVAVKAVDVVRREASKPENQRKAKELLQKVSNSARKR</sequence>
<gene>
    <name evidence="2" type="ORF">ACFFVD_12250</name>
</gene>
<feature type="region of interest" description="Disordered" evidence="1">
    <location>
        <begin position="22"/>
        <end position="47"/>
    </location>
</feature>
<keyword evidence="3" id="KW-1185">Reference proteome</keyword>
<protein>
    <submittedName>
        <fullName evidence="2">Uncharacterized protein</fullName>
    </submittedName>
</protein>
<evidence type="ECO:0000256" key="1">
    <source>
        <dbReference type="SAM" id="MobiDB-lite"/>
    </source>
</evidence>